<sequence length="93" mass="10558">MVDNSIKVKGLTITQYVQWFGEMKPEVRVTYIDSSMFELKGDNINHIIDVLNELYSDDECSDEIYADTELPRSVGLLPEQDDNDGDIWGAGLK</sequence>
<evidence type="ECO:0000313" key="1">
    <source>
        <dbReference type="EMBL" id="QLH62554.1"/>
    </source>
</evidence>
<protein>
    <submittedName>
        <fullName evidence="1">Uncharacterized protein</fullName>
    </submittedName>
</protein>
<gene>
    <name evidence="1" type="ORF">SYMBAF_05855</name>
</gene>
<dbReference type="AlphaFoldDB" id="A0A068ZB66"/>
<proteinExistence type="predicted"/>
<name>A0A068ZB66_9GAMM</name>
<dbReference type="Proteomes" id="UP000042738">
    <property type="component" value="Chromosome"/>
</dbReference>
<dbReference type="GeneID" id="93736038"/>
<organism evidence="1 2">
    <name type="scientific">Serratia symbiotica</name>
    <dbReference type="NCBI Taxonomy" id="138074"/>
    <lineage>
        <taxon>Bacteria</taxon>
        <taxon>Pseudomonadati</taxon>
        <taxon>Pseudomonadota</taxon>
        <taxon>Gammaproteobacteria</taxon>
        <taxon>Enterobacterales</taxon>
        <taxon>Yersiniaceae</taxon>
        <taxon>Serratia</taxon>
    </lineage>
</organism>
<evidence type="ECO:0000313" key="2">
    <source>
        <dbReference type="Proteomes" id="UP000042738"/>
    </source>
</evidence>
<reference evidence="1 2" key="1">
    <citation type="journal article" date="2014" name="Genome Announc.">
        <title>Whole-Genome Sequence of Serratia symbiotica Strain CWBI-2.3T, a Free-Living Symbiont of the Black Bean Aphid Aphis fabae.</title>
        <authorList>
            <person name="Foray V."/>
            <person name="Grigorescu A.S."/>
            <person name="Sabri A."/>
            <person name="Haubruge E."/>
            <person name="Lognay G."/>
            <person name="Francis F."/>
            <person name="Fauconnier M.L."/>
            <person name="Hance T."/>
            <person name="Thonart P."/>
        </authorList>
    </citation>
    <scope>NUCLEOTIDE SEQUENCE [LARGE SCALE GENOMIC DNA]</scope>
    <source>
        <strain evidence="1">CWBI-2.3</strain>
    </source>
</reference>
<dbReference type="EMBL" id="CP050855">
    <property type="protein sequence ID" value="QLH62554.1"/>
    <property type="molecule type" value="Genomic_DNA"/>
</dbReference>
<accession>A0A068ZB66</accession>
<dbReference type="RefSeq" id="WP_040266024.1">
    <property type="nucleotide sequence ID" value="NZ_CAXKXZ010000010.1"/>
</dbReference>